<dbReference type="GO" id="GO:0051205">
    <property type="term" value="P:protein insertion into membrane"/>
    <property type="evidence" value="ECO:0007669"/>
    <property type="project" value="UniProtKB-UniRule"/>
</dbReference>
<accession>A0A0G3EPU6</accession>
<dbReference type="HAMAP" id="MF_00925">
    <property type="entry name" value="OM_assembly_BamE"/>
    <property type="match status" value="1"/>
</dbReference>
<dbReference type="PANTHER" id="PTHR37482:SF1">
    <property type="entry name" value="OUTER MEMBRANE PROTEIN ASSEMBLY FACTOR BAME"/>
    <property type="match status" value="1"/>
</dbReference>
<reference evidence="8" key="1">
    <citation type="submission" date="2015-06" db="EMBL/GenBank/DDBJ databases">
        <authorList>
            <person name="Lim Y.L."/>
            <person name="Ee R."/>
            <person name="Yong D."/>
            <person name="How K.Y."/>
            <person name="Yin W.F."/>
            <person name="Chan K.G."/>
        </authorList>
    </citation>
    <scope>NUCLEOTIDE SEQUENCE [LARGE SCALE GENOMIC DNA]</scope>
    <source>
        <strain evidence="8">DSM 25325</strain>
    </source>
</reference>
<proteinExistence type="inferred from homology"/>
<dbReference type="InterPro" id="IPR037873">
    <property type="entry name" value="BamE-like"/>
</dbReference>
<dbReference type="KEGG" id="ptx:ABW99_13610"/>
<dbReference type="GO" id="GO:0043165">
    <property type="term" value="P:Gram-negative-bacterium-type cell outer membrane assembly"/>
    <property type="evidence" value="ECO:0007669"/>
    <property type="project" value="UniProtKB-UniRule"/>
</dbReference>
<feature type="region of interest" description="Disordered" evidence="5">
    <location>
        <begin position="172"/>
        <end position="233"/>
    </location>
</feature>
<gene>
    <name evidence="4" type="primary">bamE</name>
    <name evidence="7" type="ORF">ABW99_13610</name>
</gene>
<feature type="compositionally biased region" description="Pro residues" evidence="5">
    <location>
        <begin position="182"/>
        <end position="192"/>
    </location>
</feature>
<dbReference type="GO" id="GO:0030674">
    <property type="term" value="F:protein-macromolecule adaptor activity"/>
    <property type="evidence" value="ECO:0007669"/>
    <property type="project" value="TreeGrafter"/>
</dbReference>
<feature type="compositionally biased region" description="Low complexity" evidence="5">
    <location>
        <begin position="149"/>
        <end position="160"/>
    </location>
</feature>
<protein>
    <recommendedName>
        <fullName evidence="4">Outer membrane protein assembly factor BamE</fullName>
    </recommendedName>
</protein>
<dbReference type="InterPro" id="IPR007450">
    <property type="entry name" value="BamE_dom"/>
</dbReference>
<dbReference type="PANTHER" id="PTHR37482">
    <property type="entry name" value="OUTER MEMBRANE PROTEIN ASSEMBLY FACTOR BAME"/>
    <property type="match status" value="1"/>
</dbReference>
<dbReference type="PATRIC" id="fig|445709.3.peg.2888"/>
<dbReference type="EMBL" id="CP011568">
    <property type="protein sequence ID" value="AKJ69088.1"/>
    <property type="molecule type" value="Genomic_DNA"/>
</dbReference>
<dbReference type="InterPro" id="IPR026592">
    <property type="entry name" value="BamE"/>
</dbReference>
<keyword evidence="8" id="KW-1185">Reference proteome</keyword>
<keyword evidence="1 4" id="KW-0732">Signal</keyword>
<organism evidence="7 8">
    <name type="scientific">Pandoraea thiooxydans</name>
    <dbReference type="NCBI Taxonomy" id="445709"/>
    <lineage>
        <taxon>Bacteria</taxon>
        <taxon>Pseudomonadati</taxon>
        <taxon>Pseudomonadota</taxon>
        <taxon>Betaproteobacteria</taxon>
        <taxon>Burkholderiales</taxon>
        <taxon>Burkholderiaceae</taxon>
        <taxon>Pandoraea</taxon>
    </lineage>
</organism>
<keyword evidence="2 4" id="KW-0472">Membrane</keyword>
<evidence type="ECO:0000259" key="6">
    <source>
        <dbReference type="Pfam" id="PF04355"/>
    </source>
</evidence>
<evidence type="ECO:0000256" key="4">
    <source>
        <dbReference type="HAMAP-Rule" id="MF_00925"/>
    </source>
</evidence>
<evidence type="ECO:0000313" key="8">
    <source>
        <dbReference type="Proteomes" id="UP000036700"/>
    </source>
</evidence>
<comment type="function">
    <text evidence="4">Part of the outer membrane protein assembly complex, which is involved in assembly and insertion of beta-barrel proteins into the outer membrane.</text>
</comment>
<dbReference type="PROSITE" id="PS51257">
    <property type="entry name" value="PROKAR_LIPOPROTEIN"/>
    <property type="match status" value="1"/>
</dbReference>
<feature type="compositionally biased region" description="Low complexity" evidence="5">
    <location>
        <begin position="172"/>
        <end position="181"/>
    </location>
</feature>
<evidence type="ECO:0000313" key="7">
    <source>
        <dbReference type="EMBL" id="AKJ69088.1"/>
    </source>
</evidence>
<comment type="subunit">
    <text evidence="4">Part of the Bam complex.</text>
</comment>
<keyword evidence="3 4" id="KW-0998">Cell outer membrane</keyword>
<dbReference type="GO" id="GO:1990063">
    <property type="term" value="C:Bam protein complex"/>
    <property type="evidence" value="ECO:0007669"/>
    <property type="project" value="TreeGrafter"/>
</dbReference>
<keyword evidence="4" id="KW-0449">Lipoprotein</keyword>
<evidence type="ECO:0000256" key="5">
    <source>
        <dbReference type="SAM" id="MobiDB-lite"/>
    </source>
</evidence>
<comment type="similarity">
    <text evidence="4">Belongs to the BamE family.</text>
</comment>
<dbReference type="Pfam" id="PF04355">
    <property type="entry name" value="BamE"/>
    <property type="match status" value="1"/>
</dbReference>
<keyword evidence="4" id="KW-0564">Palmitate</keyword>
<dbReference type="AlphaFoldDB" id="A0A0G3EPU6"/>
<feature type="domain" description="Outer membrane protein assembly factor BamE" evidence="6">
    <location>
        <begin position="53"/>
        <end position="123"/>
    </location>
</feature>
<evidence type="ECO:0000256" key="3">
    <source>
        <dbReference type="ARBA" id="ARBA00023237"/>
    </source>
</evidence>
<dbReference type="Gene3D" id="3.30.1450.10">
    <property type="match status" value="1"/>
</dbReference>
<dbReference type="STRING" id="445709.ABW99_13610"/>
<dbReference type="Proteomes" id="UP000036700">
    <property type="component" value="Chromosome"/>
</dbReference>
<feature type="region of interest" description="Disordered" evidence="5">
    <location>
        <begin position="137"/>
        <end position="160"/>
    </location>
</feature>
<evidence type="ECO:0000256" key="1">
    <source>
        <dbReference type="ARBA" id="ARBA00022729"/>
    </source>
</evidence>
<feature type="compositionally biased region" description="Basic and acidic residues" evidence="5">
    <location>
        <begin position="137"/>
        <end position="147"/>
    </location>
</feature>
<sequence length="233" mass="24261">MKSHFRRESDLRRSLTLCVAGALLTLAGCSTYNSVTSTIADHITPYRINIVQGNFVSKEAYSQLHKGMTREQVRLLIGTPLLTDMFHDNRWDYIFYFKRGNTEVVQERRLTLNFEGDQLVSWSGGENLPSENELVREIDGQKGKPEAPEPASAVAAAPASSPAAASAAAAAASAAAAAAPAAPAPAPAPAPASEPASASSASAAAASQPSGSAPSTVPTPPITSQSGMFVLPK</sequence>
<feature type="compositionally biased region" description="Low complexity" evidence="5">
    <location>
        <begin position="193"/>
        <end position="215"/>
    </location>
</feature>
<dbReference type="OrthoDB" id="9808250at2"/>
<name>A0A0G3EPU6_9BURK</name>
<comment type="subcellular location">
    <subcellularLocation>
        <location evidence="4">Cell outer membrane</location>
        <topology evidence="4">Lipid-anchor</topology>
    </subcellularLocation>
</comment>
<evidence type="ECO:0000256" key="2">
    <source>
        <dbReference type="ARBA" id="ARBA00023136"/>
    </source>
</evidence>